<keyword evidence="8 11" id="KW-0687">Ribonucleoprotein</keyword>
<dbReference type="GO" id="GO:0030515">
    <property type="term" value="F:snoRNA binding"/>
    <property type="evidence" value="ECO:0007669"/>
    <property type="project" value="TreeGrafter"/>
</dbReference>
<evidence type="ECO:0000256" key="8">
    <source>
        <dbReference type="ARBA" id="ARBA00023274"/>
    </source>
</evidence>
<dbReference type="InterPro" id="IPR021133">
    <property type="entry name" value="HEAT_type_2"/>
</dbReference>
<dbReference type="OMA" id="GEPFDRY"/>
<evidence type="ECO:0000256" key="2">
    <source>
        <dbReference type="ARBA" id="ARBA00010559"/>
    </source>
</evidence>
<evidence type="ECO:0000256" key="7">
    <source>
        <dbReference type="ARBA" id="ARBA00023242"/>
    </source>
</evidence>
<dbReference type="STRING" id="1287680.R1EP81"/>
<dbReference type="OrthoDB" id="31183at2759"/>
<comment type="similarity">
    <text evidence="2 11">Belongs to the HEATR1/UTP10 family.</text>
</comment>
<evidence type="ECO:0000256" key="6">
    <source>
        <dbReference type="ARBA" id="ARBA00022552"/>
    </source>
</evidence>
<organism evidence="13 14">
    <name type="scientific">Botryosphaeria parva (strain UCR-NP2)</name>
    <name type="common">Grapevine canker fungus</name>
    <name type="synonym">Neofusicoccum parvum</name>
    <dbReference type="NCBI Taxonomy" id="1287680"/>
    <lineage>
        <taxon>Eukaryota</taxon>
        <taxon>Fungi</taxon>
        <taxon>Dikarya</taxon>
        <taxon>Ascomycota</taxon>
        <taxon>Pezizomycotina</taxon>
        <taxon>Dothideomycetes</taxon>
        <taxon>Dothideomycetes incertae sedis</taxon>
        <taxon>Botryosphaeriales</taxon>
        <taxon>Botryosphaeriaceae</taxon>
        <taxon>Neofusicoccum</taxon>
    </lineage>
</organism>
<dbReference type="Pfam" id="PF23243">
    <property type="entry name" value="HEAT_HEATR1"/>
    <property type="match status" value="1"/>
</dbReference>
<dbReference type="EMBL" id="KB916070">
    <property type="protein sequence ID" value="EOD49588.1"/>
    <property type="molecule type" value="Genomic_DNA"/>
</dbReference>
<dbReference type="InterPro" id="IPR012954">
    <property type="entry name" value="BP28_C_dom"/>
</dbReference>
<proteinExistence type="inferred from homology"/>
<dbReference type="KEGG" id="npa:UCRNP2_3649"/>
<reference evidence="14" key="1">
    <citation type="journal article" date="2013" name="Genome Announc.">
        <title>Draft genome sequence of Neofusicoccum parvum isolate UCR-NP2, a fungal vascular pathogen associated with grapevine cankers.</title>
        <authorList>
            <person name="Blanco-Ulate B."/>
            <person name="Rolshausen P."/>
            <person name="Cantu D."/>
        </authorList>
    </citation>
    <scope>NUCLEOTIDE SEQUENCE [LARGE SCALE GENOMIC DNA]</scope>
    <source>
        <strain evidence="14">UCR-NP2</strain>
    </source>
</reference>
<dbReference type="SMART" id="SM01036">
    <property type="entry name" value="BP28CT"/>
    <property type="match status" value="1"/>
</dbReference>
<keyword evidence="5 11" id="KW-0690">Ribosome biogenesis</keyword>
<keyword evidence="6 11" id="KW-0698">rRNA processing</keyword>
<accession>R1EP81</accession>
<dbReference type="Pfam" id="PF12397">
    <property type="entry name" value="U3snoRNP10"/>
    <property type="match status" value="1"/>
</dbReference>
<evidence type="ECO:0000256" key="3">
    <source>
        <dbReference type="ARBA" id="ARBA00011399"/>
    </source>
</evidence>
<dbReference type="InterPro" id="IPR016024">
    <property type="entry name" value="ARM-type_fold"/>
</dbReference>
<gene>
    <name evidence="13" type="ORF">UCRNP2_3649</name>
</gene>
<comment type="function">
    <text evidence="9">Involved in nucleolar processing of pre-18S ribosomal RNA. Involved in ribosome biosynthesis.</text>
</comment>
<dbReference type="Pfam" id="PF08146">
    <property type="entry name" value="BP28CT"/>
    <property type="match status" value="1"/>
</dbReference>
<dbReference type="PROSITE" id="PS50077">
    <property type="entry name" value="HEAT_REPEAT"/>
    <property type="match status" value="1"/>
</dbReference>
<dbReference type="PANTHER" id="PTHR13457:SF1">
    <property type="entry name" value="HEAT REPEAT-CONTAINING PROTEIN 1"/>
    <property type="match status" value="1"/>
</dbReference>
<dbReference type="GO" id="GO:0034455">
    <property type="term" value="C:t-UTP complex"/>
    <property type="evidence" value="ECO:0007669"/>
    <property type="project" value="TreeGrafter"/>
</dbReference>
<evidence type="ECO:0000256" key="1">
    <source>
        <dbReference type="ARBA" id="ARBA00004604"/>
    </source>
</evidence>
<comment type="subcellular location">
    <subcellularLocation>
        <location evidence="1 11">Nucleus</location>
        <location evidence="1 11">Nucleolus</location>
    </subcellularLocation>
</comment>
<dbReference type="GO" id="GO:0000462">
    <property type="term" value="P:maturation of SSU-rRNA from tricistronic rRNA transcript (SSU-rRNA, 5.8S rRNA, LSU-rRNA)"/>
    <property type="evidence" value="ECO:0007669"/>
    <property type="project" value="TreeGrafter"/>
</dbReference>
<comment type="subunit">
    <text evidence="3 11">Component of the ribosomal small subunit (SSU) processome.</text>
</comment>
<dbReference type="SUPFAM" id="SSF48371">
    <property type="entry name" value="ARM repeat"/>
    <property type="match status" value="2"/>
</dbReference>
<evidence type="ECO:0000259" key="12">
    <source>
        <dbReference type="SMART" id="SM01036"/>
    </source>
</evidence>
<dbReference type="InterPro" id="IPR056473">
    <property type="entry name" value="HEAT_Utp10/HEAT1"/>
</dbReference>
<dbReference type="PANTHER" id="PTHR13457">
    <property type="entry name" value="BAP28"/>
    <property type="match status" value="1"/>
</dbReference>
<evidence type="ECO:0000256" key="4">
    <source>
        <dbReference type="ARBA" id="ARBA00015399"/>
    </source>
</evidence>
<evidence type="ECO:0000256" key="11">
    <source>
        <dbReference type="RuleBase" id="RU367065"/>
    </source>
</evidence>
<evidence type="ECO:0000313" key="13">
    <source>
        <dbReference type="EMBL" id="EOD49588.1"/>
    </source>
</evidence>
<evidence type="ECO:0000313" key="14">
    <source>
        <dbReference type="Proteomes" id="UP000013521"/>
    </source>
</evidence>
<keyword evidence="7 11" id="KW-0539">Nucleus</keyword>
<name>R1EP81_BOTPV</name>
<dbReference type="InterPro" id="IPR022125">
    <property type="entry name" value="U3snoRNP10_N"/>
</dbReference>
<evidence type="ECO:0000256" key="5">
    <source>
        <dbReference type="ARBA" id="ARBA00022517"/>
    </source>
</evidence>
<dbReference type="eggNOG" id="KOG1837">
    <property type="taxonomic scope" value="Eukaryota"/>
</dbReference>
<evidence type="ECO:0000256" key="9">
    <source>
        <dbReference type="ARBA" id="ARBA00025076"/>
    </source>
</evidence>
<dbReference type="HOGENOM" id="CLU_001128_3_1_1"/>
<evidence type="ECO:0000256" key="10">
    <source>
        <dbReference type="PROSITE-ProRule" id="PRU00103"/>
    </source>
</evidence>
<dbReference type="InterPro" id="IPR011989">
    <property type="entry name" value="ARM-like"/>
</dbReference>
<protein>
    <recommendedName>
        <fullName evidence="4 11">U3 small nucleolar RNA-associated protein 10</fullName>
    </recommendedName>
</protein>
<dbReference type="Gene3D" id="1.25.10.10">
    <property type="entry name" value="Leucine-rich Repeat Variant"/>
    <property type="match status" value="2"/>
</dbReference>
<dbReference type="GO" id="GO:0032040">
    <property type="term" value="C:small-subunit processome"/>
    <property type="evidence" value="ECO:0007669"/>
    <property type="project" value="TreeGrafter"/>
</dbReference>
<sequence length="1542" mass="171081">MTSALQQQLAQIAASSTHQLDLKAQKVAHGKSLLFEPKVAASQDFNTVYQICHEGFQELCMLDPRFAAFAQNLFGEQSKTEDRTQMTKQENEELDTVLERFLGLVGARLLLKPAVKAVEWLVRRFRIHEYNTDFAILTFLPYHSTPVFLTFLSILPRKFSPTYRFLFPFITSRASPPRQTIVYTATHTPAFLSALNSYVLNVTKAHQQSPALLSFWASVATQAMDGMLDEAKAGRGNVQRQREEDVILRILPVLNEALSLKNAPELKLGCYMIMTVMATKASLEDKLLNGMMEAITSTWTLETLDHALVSLAILAQERRSAKLPKAVLRSLLKQDNLADRFLALSRQCRADRLAFGCVLGISERYGKSAFSDSSAWLEFVEKTLQAQLYDDMQTGIIIKFLLVTVSRIDEATDVTSEQRNQLADFIIRLNQSPIIGQRISKVIEGEDTLDEDKSDFQTLIPYVVNGLGDSSAGVGKSGSSSRVQIMLPAVEQWLSLPKKEATAISSLESLELVEVDKLHLRAIGSRDSEGLHLLQRIIEGKFGTDRPNIQEAAFERLRAIWSSLKGGMKQEAAQFLLGLALDSSDDSLAKTRQENALETLRTVELPTEVLTSFLDDVPNAVQLPENPPAAKRRRTSKAEMARFDTRDTEETTRALEKLTLVLELVESSSPENHPALLRGLFHILGELQQYKIQTSSSLVYLQSLIIGSLLAIVDKMKATGAGIDQAAIRADLLVDCVRHTSNPQVQNSALLLISSLATCVPDVVLHSVMPIFTFMGSSILRQSDDYSAHVVDQTVSRVVPPLAASLRKRKRDLVLGAADLLLSFTAAYEHIPLHRRLGLFGQLTKKLGPDDSLFAILAMLLEKYPRDAAVRRFATELMRMFDPVTNLRASRRYLDLIEDALKPKRTMSEVLFTLSEKNADQIQETAIVLLEALSALLQDGQLHNRVLRVLREESEDATAVRNVFTQLLEKTIQMSQKFKDQENLKDACAQVLSSILRLLPTAELVKSAETLLSHSSNDVRRTALRAVEAKAINVKQSDVAARTALLEFLPRITSVIQNSADISLKHTAVACVDQISEKFGKKDTAVVASAAEVVAGEQALGSSDDRLRVISLLCLASTVEILQDDFIPLVPKVLPQAFKYLEESIDAGSKQQSLHNAVYSLLCCIIERVPYIFSGSYLDSALKLSHKSAAAELSEDADENREQFYQLAAKQIDAKDCFAALDRNWSSAVTAGYPAPKEHLSMLHTALETRAKSVVGKNAQTLFSFFLKAFDLRRTQIEEKQSSSDEDDEDDTLSEVEELEEQINSVALTMVMKLNDASFRPFFVRLVEWAATTLPKKEVRGRMLRATSLFVFLGTFFDKLRSIVTSYSSYVLELAAEVLSRTADAGAEETALLKAALSALTKSFENDEDDFWTAPSHFSTISTPLLAQLPAASTLPLLHSHAIPALTALAAAAHSADHHKALNTAILKLMRADAAPTRLAAVKAQQALTEALGEEWLGLLPEMLPFISELQEDDDEEVERETLRWIRRIEEILGESLEGMLQ</sequence>
<dbReference type="GO" id="GO:0030686">
    <property type="term" value="C:90S preribosome"/>
    <property type="evidence" value="ECO:0007669"/>
    <property type="project" value="TreeGrafter"/>
</dbReference>
<dbReference type="InterPro" id="IPR040191">
    <property type="entry name" value="UTP10"/>
</dbReference>
<feature type="repeat" description="HEAT" evidence="10">
    <location>
        <begin position="1503"/>
        <end position="1536"/>
    </location>
</feature>
<feature type="domain" description="BP28 C-terminal" evidence="12">
    <location>
        <begin position="1252"/>
        <end position="1411"/>
    </location>
</feature>
<dbReference type="Proteomes" id="UP000013521">
    <property type="component" value="Unassembled WGS sequence"/>
</dbReference>
<dbReference type="GO" id="GO:0045943">
    <property type="term" value="P:positive regulation of transcription by RNA polymerase I"/>
    <property type="evidence" value="ECO:0007669"/>
    <property type="project" value="TreeGrafter"/>
</dbReference>